<feature type="compositionally biased region" description="Polar residues" evidence="1">
    <location>
        <begin position="18"/>
        <end position="34"/>
    </location>
</feature>
<keyword evidence="3" id="KW-1185">Reference proteome</keyword>
<feature type="region of interest" description="Disordered" evidence="1">
    <location>
        <begin position="74"/>
        <end position="99"/>
    </location>
</feature>
<evidence type="ECO:0000313" key="2">
    <source>
        <dbReference type="EMBL" id="CAB1453440.1"/>
    </source>
</evidence>
<protein>
    <submittedName>
        <fullName evidence="2">Uncharacterized protein</fullName>
    </submittedName>
</protein>
<evidence type="ECO:0000256" key="1">
    <source>
        <dbReference type="SAM" id="MobiDB-lite"/>
    </source>
</evidence>
<accession>A0A9N7VPL0</accession>
<gene>
    <name evidence="2" type="ORF">PLEPLA_LOCUS41193</name>
</gene>
<reference evidence="2" key="1">
    <citation type="submission" date="2020-03" db="EMBL/GenBank/DDBJ databases">
        <authorList>
            <person name="Weist P."/>
        </authorList>
    </citation>
    <scope>NUCLEOTIDE SEQUENCE</scope>
</reference>
<evidence type="ECO:0000313" key="3">
    <source>
        <dbReference type="Proteomes" id="UP001153269"/>
    </source>
</evidence>
<sequence>MHADQLPVGASDLVNVAPASQQDSFSPLSLTSQSRGTRIEGRRRGGAGGERMTELRENEGGIFIETWKRTSEKPQADSFELSPSCDVHQGDVTGGGRRPDTVFQLHRGWQHPNAPCLWQPGEIINTASSSLSARQDGTP</sequence>
<dbReference type="EMBL" id="CADEAL010004169">
    <property type="protein sequence ID" value="CAB1453440.1"/>
    <property type="molecule type" value="Genomic_DNA"/>
</dbReference>
<comment type="caution">
    <text evidence="2">The sequence shown here is derived from an EMBL/GenBank/DDBJ whole genome shotgun (WGS) entry which is preliminary data.</text>
</comment>
<proteinExistence type="predicted"/>
<dbReference type="AlphaFoldDB" id="A0A9N7VPL0"/>
<name>A0A9N7VPL0_PLEPL</name>
<feature type="region of interest" description="Disordered" evidence="1">
    <location>
        <begin position="14"/>
        <end position="58"/>
    </location>
</feature>
<dbReference type="Proteomes" id="UP001153269">
    <property type="component" value="Unassembled WGS sequence"/>
</dbReference>
<organism evidence="2 3">
    <name type="scientific">Pleuronectes platessa</name>
    <name type="common">European plaice</name>
    <dbReference type="NCBI Taxonomy" id="8262"/>
    <lineage>
        <taxon>Eukaryota</taxon>
        <taxon>Metazoa</taxon>
        <taxon>Chordata</taxon>
        <taxon>Craniata</taxon>
        <taxon>Vertebrata</taxon>
        <taxon>Euteleostomi</taxon>
        <taxon>Actinopterygii</taxon>
        <taxon>Neopterygii</taxon>
        <taxon>Teleostei</taxon>
        <taxon>Neoteleostei</taxon>
        <taxon>Acanthomorphata</taxon>
        <taxon>Carangaria</taxon>
        <taxon>Pleuronectiformes</taxon>
        <taxon>Pleuronectoidei</taxon>
        <taxon>Pleuronectidae</taxon>
        <taxon>Pleuronectes</taxon>
    </lineage>
</organism>